<sequence length="271" mass="29976">QLLDRTSALEAIRGQAAVETKRREDIQAEASRLKEQLRAETRTRADLKQQLEEAQENIRRLNTKLETTSSLRAMAAAENMARSTSPLRSATVFSPERGLPAGFLNLTRAPVSPTHSGAPVERNVPGHGRALSVSSVSSADSRPRRGSGAESLASSFNAVQSANDQVTVHTLAKKLGAQITSLKAQLQTAQRQKNEYSCSLVEMTAELETLRKQSTDQDQLAHELDELRHRHEMALEMLGEKTEEVMELRADIKEIKDAFRQQLEALLGEKN</sequence>
<dbReference type="Proteomes" id="UP001150581">
    <property type="component" value="Unassembled WGS sequence"/>
</dbReference>
<dbReference type="EMBL" id="JANBPG010002929">
    <property type="protein sequence ID" value="KAJ1884183.1"/>
    <property type="molecule type" value="Genomic_DNA"/>
</dbReference>
<evidence type="ECO:0000313" key="1">
    <source>
        <dbReference type="EMBL" id="KAJ1884183.1"/>
    </source>
</evidence>
<accession>A0ACC1I3C0</accession>
<organism evidence="1 2">
    <name type="scientific">Kickxella alabastrina</name>
    <dbReference type="NCBI Taxonomy" id="61397"/>
    <lineage>
        <taxon>Eukaryota</taxon>
        <taxon>Fungi</taxon>
        <taxon>Fungi incertae sedis</taxon>
        <taxon>Zoopagomycota</taxon>
        <taxon>Kickxellomycotina</taxon>
        <taxon>Kickxellomycetes</taxon>
        <taxon>Kickxellales</taxon>
        <taxon>Kickxellaceae</taxon>
        <taxon>Kickxella</taxon>
    </lineage>
</organism>
<name>A0ACC1I3C0_9FUNG</name>
<proteinExistence type="predicted"/>
<reference evidence="1" key="1">
    <citation type="submission" date="2022-07" db="EMBL/GenBank/DDBJ databases">
        <title>Phylogenomic reconstructions and comparative analyses of Kickxellomycotina fungi.</title>
        <authorList>
            <person name="Reynolds N.K."/>
            <person name="Stajich J.E."/>
            <person name="Barry K."/>
            <person name="Grigoriev I.V."/>
            <person name="Crous P."/>
            <person name="Smith M.E."/>
        </authorList>
    </citation>
    <scope>NUCLEOTIDE SEQUENCE</scope>
    <source>
        <strain evidence="1">Benny 63K</strain>
    </source>
</reference>
<gene>
    <name evidence="1" type="ORF">LPJ66_010732</name>
</gene>
<protein>
    <submittedName>
        <fullName evidence="1">Uncharacterized protein</fullName>
    </submittedName>
</protein>
<evidence type="ECO:0000313" key="2">
    <source>
        <dbReference type="Proteomes" id="UP001150581"/>
    </source>
</evidence>
<comment type="caution">
    <text evidence="1">The sequence shown here is derived from an EMBL/GenBank/DDBJ whole genome shotgun (WGS) entry which is preliminary data.</text>
</comment>
<feature type="non-terminal residue" evidence="1">
    <location>
        <position position="1"/>
    </location>
</feature>
<keyword evidence="2" id="KW-1185">Reference proteome</keyword>